<dbReference type="Pfam" id="PF03102">
    <property type="entry name" value="NeuB"/>
    <property type="match status" value="1"/>
</dbReference>
<dbReference type="InterPro" id="IPR013132">
    <property type="entry name" value="PseI/NeuA/B-like_N"/>
</dbReference>
<dbReference type="Gene3D" id="3.20.20.70">
    <property type="entry name" value="Aldolase class I"/>
    <property type="match status" value="1"/>
</dbReference>
<gene>
    <name evidence="3" type="ORF">C8D98_2109</name>
</gene>
<dbReference type="SUPFAM" id="SSF51569">
    <property type="entry name" value="Aldolase"/>
    <property type="match status" value="1"/>
</dbReference>
<dbReference type="Gene3D" id="3.90.1210.10">
    <property type="entry name" value="Antifreeze-like/N-acetylneuraminic acid synthase C-terminal domain"/>
    <property type="match status" value="1"/>
</dbReference>
<dbReference type="InterPro" id="IPR013974">
    <property type="entry name" value="SAF"/>
</dbReference>
<evidence type="ECO:0000313" key="3">
    <source>
        <dbReference type="EMBL" id="TCK59940.1"/>
    </source>
</evidence>
<name>A0A4R1K7D1_9BACT</name>
<protein>
    <submittedName>
        <fullName evidence="3">N-acetylneuraminate synthase</fullName>
    </submittedName>
</protein>
<sequence>MGVFIIAEAGVNHNGCLVTALEMVHTAKECGADAIKFQTFNAAELVTKSSEKAEYQKAAAGESESQYDMLIKLSLDAEAFENLKKRAEKIGIEFMSTPFDLPSIDCLSGLNMQTYKIPSGEITNLRYLQKLASLNKKYIISTGMSDLTEVREALEVFYKAGVPKEHITILHANTQYPTPFEDVNLLAMPAMGAELGLCYGYSDHTAGIEVPVAAAALGASVIEKHFTLDRNMEGPDHKASLEPQELAAMVRAVRNIEKALGSAEKKPSPSESGNRPVARKSLVARYAIRKGELFSDENLTAKRPGTGISPMRIDELIGRPAERDYQEDELI</sequence>
<evidence type="ECO:0000259" key="2">
    <source>
        <dbReference type="PROSITE" id="PS50844"/>
    </source>
</evidence>
<feature type="region of interest" description="Disordered" evidence="1">
    <location>
        <begin position="298"/>
        <end position="331"/>
    </location>
</feature>
<dbReference type="EMBL" id="SMGG01000005">
    <property type="protein sequence ID" value="TCK59940.1"/>
    <property type="molecule type" value="Genomic_DNA"/>
</dbReference>
<dbReference type="Pfam" id="PF08666">
    <property type="entry name" value="SAF"/>
    <property type="match status" value="1"/>
</dbReference>
<evidence type="ECO:0000256" key="1">
    <source>
        <dbReference type="SAM" id="MobiDB-lite"/>
    </source>
</evidence>
<dbReference type="OrthoDB" id="9781701at2"/>
<dbReference type="NCBIfam" id="TIGR03569">
    <property type="entry name" value="NeuB_NnaB"/>
    <property type="match status" value="1"/>
</dbReference>
<feature type="compositionally biased region" description="Basic and acidic residues" evidence="1">
    <location>
        <begin position="312"/>
        <end position="324"/>
    </location>
</feature>
<dbReference type="InterPro" id="IPR006190">
    <property type="entry name" value="SAF_AFP_Neu5Ac"/>
</dbReference>
<dbReference type="CDD" id="cd11615">
    <property type="entry name" value="SAF_NeuB_like"/>
    <property type="match status" value="1"/>
</dbReference>
<comment type="caution">
    <text evidence="3">The sequence shown here is derived from an EMBL/GenBank/DDBJ whole genome shotgun (WGS) entry which is preliminary data.</text>
</comment>
<dbReference type="PANTHER" id="PTHR42966">
    <property type="entry name" value="N-ACETYLNEURAMINATE SYNTHASE"/>
    <property type="match status" value="1"/>
</dbReference>
<evidence type="ECO:0000313" key="4">
    <source>
        <dbReference type="Proteomes" id="UP000294614"/>
    </source>
</evidence>
<accession>A0A4R1K7D1</accession>
<dbReference type="SUPFAM" id="SSF51269">
    <property type="entry name" value="AFP III-like domain"/>
    <property type="match status" value="1"/>
</dbReference>
<feature type="domain" description="AFP-like" evidence="2">
    <location>
        <begin position="281"/>
        <end position="331"/>
    </location>
</feature>
<dbReference type="InterPro" id="IPR057736">
    <property type="entry name" value="SAF_PseI/NeuA/NeuB"/>
</dbReference>
<reference evidence="3 4" key="1">
    <citation type="submission" date="2019-03" db="EMBL/GenBank/DDBJ databases">
        <title>Genomic Encyclopedia of Type Strains, Phase IV (KMG-IV): sequencing the most valuable type-strain genomes for metagenomic binning, comparative biology and taxonomic classification.</title>
        <authorList>
            <person name="Goeker M."/>
        </authorList>
    </citation>
    <scope>NUCLEOTIDE SEQUENCE [LARGE SCALE GENOMIC DNA]</scope>
    <source>
        <strain evidence="3 4">DSM 24984</strain>
    </source>
</reference>
<dbReference type="PANTHER" id="PTHR42966:SF1">
    <property type="entry name" value="SIALIC ACID SYNTHASE"/>
    <property type="match status" value="1"/>
</dbReference>
<dbReference type="InterPro" id="IPR020007">
    <property type="entry name" value="NeuB/NeuA"/>
</dbReference>
<dbReference type="GO" id="GO:0016051">
    <property type="term" value="P:carbohydrate biosynthetic process"/>
    <property type="evidence" value="ECO:0007669"/>
    <property type="project" value="InterPro"/>
</dbReference>
<proteinExistence type="predicted"/>
<dbReference type="GO" id="GO:0047444">
    <property type="term" value="F:N-acylneuraminate-9-phosphate synthase activity"/>
    <property type="evidence" value="ECO:0007669"/>
    <property type="project" value="TreeGrafter"/>
</dbReference>
<dbReference type="PROSITE" id="PS50844">
    <property type="entry name" value="AFP_LIKE"/>
    <property type="match status" value="1"/>
</dbReference>
<dbReference type="InterPro" id="IPR013785">
    <property type="entry name" value="Aldolase_TIM"/>
</dbReference>
<keyword evidence="4" id="KW-1185">Reference proteome</keyword>
<dbReference type="InterPro" id="IPR051690">
    <property type="entry name" value="PseI-like"/>
</dbReference>
<dbReference type="InterPro" id="IPR036732">
    <property type="entry name" value="AFP_Neu5c_C_sf"/>
</dbReference>
<dbReference type="RefSeq" id="WP_132874089.1">
    <property type="nucleotide sequence ID" value="NZ_SMGG01000005.1"/>
</dbReference>
<dbReference type="Proteomes" id="UP000294614">
    <property type="component" value="Unassembled WGS sequence"/>
</dbReference>
<dbReference type="AlphaFoldDB" id="A0A4R1K7D1"/>
<organism evidence="3 4">
    <name type="scientific">Seleniivibrio woodruffii</name>
    <dbReference type="NCBI Taxonomy" id="1078050"/>
    <lineage>
        <taxon>Bacteria</taxon>
        <taxon>Pseudomonadati</taxon>
        <taxon>Deferribacterota</taxon>
        <taxon>Deferribacteres</taxon>
        <taxon>Deferribacterales</taxon>
        <taxon>Geovibrionaceae</taxon>
        <taxon>Seleniivibrio</taxon>
    </lineage>
</organism>